<dbReference type="Gene3D" id="2.60.40.420">
    <property type="entry name" value="Cupredoxins - blue copper proteins"/>
    <property type="match status" value="1"/>
</dbReference>
<accession>A0ABT8MG63</accession>
<keyword evidence="2" id="KW-1185">Reference proteome</keyword>
<dbReference type="InterPro" id="IPR008972">
    <property type="entry name" value="Cupredoxin"/>
</dbReference>
<name>A0ABT8MG63_9GAMM</name>
<dbReference type="SUPFAM" id="SSF49503">
    <property type="entry name" value="Cupredoxins"/>
    <property type="match status" value="1"/>
</dbReference>
<dbReference type="InterPro" id="IPR034242">
    <property type="entry name" value="MauL"/>
</dbReference>
<organism evidence="1 2">
    <name type="scientific">Pseudidiomarina terrestris</name>
    <dbReference type="NCBI Taxonomy" id="2820060"/>
    <lineage>
        <taxon>Bacteria</taxon>
        <taxon>Pseudomonadati</taxon>
        <taxon>Pseudomonadota</taxon>
        <taxon>Gammaproteobacteria</taxon>
        <taxon>Alteromonadales</taxon>
        <taxon>Idiomarinaceae</taxon>
        <taxon>Pseudidiomarina</taxon>
    </lineage>
</organism>
<dbReference type="EMBL" id="JAGGJC010000001">
    <property type="protein sequence ID" value="MDN7128919.1"/>
    <property type="molecule type" value="Genomic_DNA"/>
</dbReference>
<evidence type="ECO:0000313" key="2">
    <source>
        <dbReference type="Proteomes" id="UP001169491"/>
    </source>
</evidence>
<reference evidence="1 2" key="1">
    <citation type="submission" date="2021-03" db="EMBL/GenBank/DDBJ databases">
        <title>Pseudidiomarina terrestris, a new bacterium isolated from saline soil.</title>
        <authorList>
            <person name="Galisteo C."/>
            <person name="De La Haba R."/>
            <person name="Sanchez-Porro C."/>
            <person name="Ventosa A."/>
        </authorList>
    </citation>
    <scope>NUCLEOTIDE SEQUENCE [LARGE SCALE GENOMIC DNA]</scope>
    <source>
        <strain evidence="2">1APR75-15</strain>
    </source>
</reference>
<proteinExistence type="predicted"/>
<comment type="caution">
    <text evidence="1">The sequence shown here is derived from an EMBL/GenBank/DDBJ whole genome shotgun (WGS) entry which is preliminary data.</text>
</comment>
<gene>
    <name evidence="1" type="ORF">J6I92_03405</name>
</gene>
<evidence type="ECO:0000313" key="1">
    <source>
        <dbReference type="EMBL" id="MDN7128919.1"/>
    </source>
</evidence>
<dbReference type="Proteomes" id="UP001169491">
    <property type="component" value="Unassembled WGS sequence"/>
</dbReference>
<protein>
    <submittedName>
        <fullName evidence="1">Methylamine utilization protein</fullName>
    </submittedName>
</protein>
<sequence length="231" mass="25491">MTDTNYKHGVKMRNFQMLGLIFVLAGMISITGEARELQVRVTDSDGAPLPKVVVSSQHSVPQSSSTIAVMDQVERLFAPFILTIQPGATVKFPNSDNIRHQVYSFSPAKPFELPLYSNREAPQITFPAAGVVVLGCNIHDHMRAYIYVSPYPQSVTTDEDGRAVLEVAEDASDIVLWYPGLGAEPTAAQEVTVAAEQQQLMVQLPVLRQQQTPPPVSSLQQRFNRLKDDVN</sequence>
<dbReference type="CDD" id="cd04221">
    <property type="entry name" value="MauL"/>
    <property type="match status" value="1"/>
</dbReference>